<dbReference type="Gene3D" id="2.130.10.30">
    <property type="entry name" value="Regulator of chromosome condensation 1/beta-lactamase-inhibitor protein II"/>
    <property type="match status" value="1"/>
</dbReference>
<dbReference type="Pfam" id="PF13540">
    <property type="entry name" value="RCC1_2"/>
    <property type="match status" value="2"/>
</dbReference>
<feature type="compositionally biased region" description="Basic residues" evidence="2">
    <location>
        <begin position="72"/>
        <end position="85"/>
    </location>
</feature>
<organism evidence="3">
    <name type="scientific">Homalodisca liturata</name>
    <dbReference type="NCBI Taxonomy" id="320908"/>
    <lineage>
        <taxon>Eukaryota</taxon>
        <taxon>Metazoa</taxon>
        <taxon>Ecdysozoa</taxon>
        <taxon>Arthropoda</taxon>
        <taxon>Hexapoda</taxon>
        <taxon>Insecta</taxon>
        <taxon>Pterygota</taxon>
        <taxon>Neoptera</taxon>
        <taxon>Paraneoptera</taxon>
        <taxon>Hemiptera</taxon>
        <taxon>Auchenorrhyncha</taxon>
        <taxon>Membracoidea</taxon>
        <taxon>Cicadellidae</taxon>
        <taxon>Cicadellinae</taxon>
        <taxon>Proconiini</taxon>
        <taxon>Homalodisca</taxon>
    </lineage>
</organism>
<reference evidence="3" key="1">
    <citation type="submission" date="2015-11" db="EMBL/GenBank/DDBJ databases">
        <title>De novo transcriptome assembly of four potential Pierce s Disease insect vectors from Arizona vineyards.</title>
        <authorList>
            <person name="Tassone E.E."/>
        </authorList>
    </citation>
    <scope>NUCLEOTIDE SEQUENCE</scope>
</reference>
<feature type="non-terminal residue" evidence="3">
    <location>
        <position position="270"/>
    </location>
</feature>
<dbReference type="InterPro" id="IPR009091">
    <property type="entry name" value="RCC1/BLIP-II"/>
</dbReference>
<evidence type="ECO:0000313" key="3">
    <source>
        <dbReference type="EMBL" id="JAS89737.1"/>
    </source>
</evidence>
<dbReference type="InterPro" id="IPR000408">
    <property type="entry name" value="Reg_chr_condens"/>
</dbReference>
<gene>
    <name evidence="3" type="ORF">g.59149</name>
</gene>
<proteinExistence type="predicted"/>
<feature type="region of interest" description="Disordered" evidence="2">
    <location>
        <begin position="71"/>
        <end position="102"/>
    </location>
</feature>
<dbReference type="PRINTS" id="PR00633">
    <property type="entry name" value="RCCNDNSATION"/>
</dbReference>
<dbReference type="GO" id="GO:0005634">
    <property type="term" value="C:nucleus"/>
    <property type="evidence" value="ECO:0007669"/>
    <property type="project" value="TreeGrafter"/>
</dbReference>
<dbReference type="GO" id="GO:0061630">
    <property type="term" value="F:ubiquitin protein ligase activity"/>
    <property type="evidence" value="ECO:0007669"/>
    <property type="project" value="TreeGrafter"/>
</dbReference>
<dbReference type="GO" id="GO:0008582">
    <property type="term" value="P:regulation of synaptic assembly at neuromuscular junction"/>
    <property type="evidence" value="ECO:0007669"/>
    <property type="project" value="TreeGrafter"/>
</dbReference>
<evidence type="ECO:0000256" key="2">
    <source>
        <dbReference type="SAM" id="MobiDB-lite"/>
    </source>
</evidence>
<dbReference type="SUPFAM" id="SSF50985">
    <property type="entry name" value="RCC1/BLIP-II"/>
    <property type="match status" value="1"/>
</dbReference>
<feature type="non-terminal residue" evidence="3">
    <location>
        <position position="1"/>
    </location>
</feature>
<dbReference type="EMBL" id="GECU01017969">
    <property type="protein sequence ID" value="JAS89737.1"/>
    <property type="molecule type" value="Transcribed_RNA"/>
</dbReference>
<dbReference type="GO" id="GO:0005886">
    <property type="term" value="C:plasma membrane"/>
    <property type="evidence" value="ECO:0007669"/>
    <property type="project" value="TreeGrafter"/>
</dbReference>
<dbReference type="PANTHER" id="PTHR45943">
    <property type="entry name" value="E3 UBIQUITIN-PROTEIN LIGASE MYCBP2"/>
    <property type="match status" value="1"/>
</dbReference>
<dbReference type="AlphaFoldDB" id="A0A1B6IS69"/>
<sequence>ECGCGEGDSGCAECGCCRICAKENVDNSELAILGPSGAGDIAGMMRLDLIFGGRHGARLQDHLQRRLEERKLRQRGKLGSKHNGLKLKGANNRPGPSIQPPPAVTKPPIPFRTPVPATAPALVVEEVPGGSDVEKETTRVTSLPPGQLHLPNDIPVVQIACGLHHTLLLTQNGEVYSFGSNSYGQLGVGDIMIRGGPVLVKLPGMATGIAAGSNHSVVLMANGQVYTFGNYQKGQLGRPAPDGSMVAQGRKERRPDAAGWYATPGLVAGV</sequence>
<dbReference type="PROSITE" id="PS50012">
    <property type="entry name" value="RCC1_3"/>
    <property type="match status" value="1"/>
</dbReference>
<dbReference type="PROSITE" id="PS00626">
    <property type="entry name" value="RCC1_2"/>
    <property type="match status" value="2"/>
</dbReference>
<protein>
    <submittedName>
        <fullName evidence="3">Uncharacterized protein</fullName>
    </submittedName>
</protein>
<name>A0A1B6IS69_9HEMI</name>
<accession>A0A1B6IS69</accession>
<dbReference type="PANTHER" id="PTHR45943:SF1">
    <property type="entry name" value="E3 UBIQUITIN-PROTEIN LIGASE MYCBP2"/>
    <property type="match status" value="1"/>
</dbReference>
<feature type="repeat" description="RCC1" evidence="1">
    <location>
        <begin position="173"/>
        <end position="222"/>
    </location>
</feature>
<dbReference type="GO" id="GO:0007411">
    <property type="term" value="P:axon guidance"/>
    <property type="evidence" value="ECO:0007669"/>
    <property type="project" value="TreeGrafter"/>
</dbReference>
<evidence type="ECO:0000256" key="1">
    <source>
        <dbReference type="PROSITE-ProRule" id="PRU00235"/>
    </source>
</evidence>